<dbReference type="RefSeq" id="YP_010082556.1">
    <property type="nucleotide sequence ID" value="NC_055032.1"/>
</dbReference>
<evidence type="ECO:0000313" key="2">
    <source>
        <dbReference type="Proteomes" id="UP000224168"/>
    </source>
</evidence>
<evidence type="ECO:0000313" key="1">
    <source>
        <dbReference type="EMBL" id="ASR83627.1"/>
    </source>
</evidence>
<dbReference type="EMBL" id="MF140418">
    <property type="protein sequence ID" value="ASR83627.1"/>
    <property type="molecule type" value="Genomic_DNA"/>
</dbReference>
<sequence>MSIQPADAREPDDTTAFAAQSIPEPVEVVAGSYRLHRLTTIVSGDRTATYPERPDTDKLIMEPPC</sequence>
<dbReference type="Proteomes" id="UP000224168">
    <property type="component" value="Segment"/>
</dbReference>
<dbReference type="KEGG" id="vg:65071559"/>
<proteinExistence type="predicted"/>
<name>A0A222ZFV3_9CAUD</name>
<organism evidence="1 2">
    <name type="scientific">Arthrobacter phage LiSara</name>
    <dbReference type="NCBI Taxonomy" id="2015860"/>
    <lineage>
        <taxon>Viruses</taxon>
        <taxon>Duplodnaviria</taxon>
        <taxon>Heunggongvirae</taxon>
        <taxon>Uroviricota</taxon>
        <taxon>Caudoviricetes</taxon>
        <taxon>Laroyevirus</taxon>
        <taxon>Laroyevirus lisara</taxon>
    </lineage>
</organism>
<keyword evidence="2" id="KW-1185">Reference proteome</keyword>
<protein>
    <submittedName>
        <fullName evidence="1">Uncharacterized protein</fullName>
    </submittedName>
</protein>
<gene>
    <name evidence="1" type="primary">43</name>
    <name evidence="1" type="ORF">SEA_LISARA_43</name>
</gene>
<accession>A0A222ZFV3</accession>
<dbReference type="GeneID" id="65071559"/>
<reference evidence="2" key="1">
    <citation type="submission" date="2017-05" db="EMBL/GenBank/DDBJ databases">
        <authorList>
            <person name="Francomacaro L."/>
            <person name="Bidlack C."/>
            <person name="Gutkin P."/>
            <person name="McAuley E."/>
            <person name="Pizzorno M."/>
            <person name="Stowe E."/>
            <person name="Krukonis G."/>
            <person name="Stoner T.H."/>
            <person name="Garlena R.A."/>
            <person name="Russell D.A."/>
            <person name="Pope W.H."/>
            <person name="Jacobs-Sera D."/>
            <person name="Hatfull G.F."/>
        </authorList>
    </citation>
    <scope>NUCLEOTIDE SEQUENCE [LARGE SCALE GENOMIC DNA]</scope>
</reference>